<keyword evidence="10 14" id="KW-0560">Oxidoreductase</keyword>
<evidence type="ECO:0000256" key="6">
    <source>
        <dbReference type="ARBA" id="ARBA00022692"/>
    </source>
</evidence>
<dbReference type="CDD" id="cd04212">
    <property type="entry name" value="CuRO_UO_II"/>
    <property type="match status" value="1"/>
</dbReference>
<sequence>MIARILRRTFLLALLPLLAACRFPVLDPKGQIGIEERNLIVTATLLMLIVVIPVIVMTLLFAWRYRDREGHSGYLPDWSHSGKIEAVVWAVPCVIIAVLAVITWNSSHDLDPYKPIDHDLKPINIQVVALDWKWLFIYPDEGIATVNEIVVPADRPLAFSITSSAMMNSFSIPELGGQIYAMAGMETKLHLIANEQGTFDGLSANYSGAGFSDMQFKVRAVSDEAYSAWIDTVHAGHNTLDGPSYETLAQPSSKVEASFFAQVTPGLFDDIVRNKYMVLSHPVEPRS</sequence>
<evidence type="ECO:0000256" key="15">
    <source>
        <dbReference type="SAM" id="Phobius"/>
    </source>
</evidence>
<keyword evidence="19" id="KW-1185">Reference proteome</keyword>
<dbReference type="PROSITE" id="PS51257">
    <property type="entry name" value="PROKAR_LIPOPROTEIN"/>
    <property type="match status" value="1"/>
</dbReference>
<dbReference type="PROSITE" id="PS50857">
    <property type="entry name" value="COX2_CUA"/>
    <property type="match status" value="1"/>
</dbReference>
<dbReference type="PIRSF" id="PIRSF000292">
    <property type="entry name" value="Ubi_od_II"/>
    <property type="match status" value="1"/>
</dbReference>
<dbReference type="InterPro" id="IPR002429">
    <property type="entry name" value="CcO_II-like_C"/>
</dbReference>
<dbReference type="InterPro" id="IPR008972">
    <property type="entry name" value="Cupredoxin"/>
</dbReference>
<dbReference type="PROSITE" id="PS50999">
    <property type="entry name" value="COX2_TM"/>
    <property type="match status" value="1"/>
</dbReference>
<evidence type="ECO:0000256" key="1">
    <source>
        <dbReference type="ARBA" id="ARBA00004651"/>
    </source>
</evidence>
<dbReference type="PANTHER" id="PTHR22888:SF18">
    <property type="entry name" value="CYTOCHROME BO(3) UBIQUINOL OXIDASE SUBUNIT 2"/>
    <property type="match status" value="1"/>
</dbReference>
<evidence type="ECO:0000256" key="2">
    <source>
        <dbReference type="ARBA" id="ARBA00007866"/>
    </source>
</evidence>
<dbReference type="SUPFAM" id="SSF81464">
    <property type="entry name" value="Cytochrome c oxidase subunit II-like, transmembrane region"/>
    <property type="match status" value="1"/>
</dbReference>
<protein>
    <recommendedName>
        <fullName evidence="14">Ubiquinol oxidase subunit 2</fullName>
    </recommendedName>
</protein>
<dbReference type="GO" id="GO:0016682">
    <property type="term" value="F:oxidoreductase activity, acting on diphenols and related substances as donors, oxygen as acceptor"/>
    <property type="evidence" value="ECO:0007669"/>
    <property type="project" value="InterPro"/>
</dbReference>
<evidence type="ECO:0000256" key="12">
    <source>
        <dbReference type="ARBA" id="ARBA00023139"/>
    </source>
</evidence>
<keyword evidence="4 14" id="KW-1003">Cell membrane</keyword>
<feature type="domain" description="Cytochrome oxidase subunit II transmembrane region profile" evidence="17">
    <location>
        <begin position="17"/>
        <end position="114"/>
    </location>
</feature>
<evidence type="ECO:0000256" key="11">
    <source>
        <dbReference type="ARBA" id="ARBA00023136"/>
    </source>
</evidence>
<dbReference type="InterPro" id="IPR006333">
    <property type="entry name" value="Cyt_o_ubiquinol_oxidase_su2"/>
</dbReference>
<dbReference type="Gene3D" id="2.60.40.420">
    <property type="entry name" value="Cupredoxins - blue copper proteins"/>
    <property type="match status" value="1"/>
</dbReference>
<dbReference type="SUPFAM" id="SSF49503">
    <property type="entry name" value="Cupredoxins"/>
    <property type="match status" value="1"/>
</dbReference>
<keyword evidence="3 14" id="KW-0813">Transport</keyword>
<feature type="domain" description="Cytochrome oxidase subunit II copper A binding" evidence="16">
    <location>
        <begin position="120"/>
        <end position="232"/>
    </location>
</feature>
<evidence type="ECO:0000259" key="17">
    <source>
        <dbReference type="PROSITE" id="PS50999"/>
    </source>
</evidence>
<accession>A0A5B8FZP6</accession>
<dbReference type="OrthoDB" id="9783445at2"/>
<feature type="transmembrane region" description="Helical" evidence="15">
    <location>
        <begin position="38"/>
        <end position="63"/>
    </location>
</feature>
<evidence type="ECO:0000256" key="7">
    <source>
        <dbReference type="ARBA" id="ARBA00022729"/>
    </source>
</evidence>
<dbReference type="Pfam" id="PF06481">
    <property type="entry name" value="COX_ARM"/>
    <property type="match status" value="1"/>
</dbReference>
<keyword evidence="18" id="KW-0614">Plasmid</keyword>
<evidence type="ECO:0000256" key="3">
    <source>
        <dbReference type="ARBA" id="ARBA00022448"/>
    </source>
</evidence>
<dbReference type="InterPro" id="IPR010514">
    <property type="entry name" value="COX_ARM"/>
</dbReference>
<proteinExistence type="inferred from homology"/>
<keyword evidence="12" id="KW-0564">Palmitate</keyword>
<dbReference type="Proteomes" id="UP000305888">
    <property type="component" value="Plasmid pD4M1B"/>
</dbReference>
<evidence type="ECO:0000256" key="8">
    <source>
        <dbReference type="ARBA" id="ARBA00022982"/>
    </source>
</evidence>
<keyword evidence="9 15" id="KW-1133">Transmembrane helix</keyword>
<dbReference type="InterPro" id="IPR045187">
    <property type="entry name" value="CcO_II"/>
</dbReference>
<dbReference type="AlphaFoldDB" id="A0A5B8FZP6"/>
<keyword evidence="13" id="KW-0449">Lipoprotein</keyword>
<reference evidence="18 19" key="1">
    <citation type="submission" date="2019-06" db="EMBL/GenBank/DDBJ databases">
        <title>Genome sequence of Rhodobacteraceae bacterium D4M1.</title>
        <authorList>
            <person name="Cao J."/>
        </authorList>
    </citation>
    <scope>NUCLEOTIDE SEQUENCE [LARGE SCALE GENOMIC DNA]</scope>
    <source>
        <strain evidence="18 19">D4M1</strain>
        <plasmid evidence="19">pd4m1b</plasmid>
    </source>
</reference>
<keyword evidence="5 14" id="KW-0679">Respiratory chain</keyword>
<evidence type="ECO:0000256" key="9">
    <source>
        <dbReference type="ARBA" id="ARBA00022989"/>
    </source>
</evidence>
<dbReference type="EMBL" id="CP040820">
    <property type="protein sequence ID" value="QDL94386.1"/>
    <property type="molecule type" value="Genomic_DNA"/>
</dbReference>
<dbReference type="GO" id="GO:0042773">
    <property type="term" value="P:ATP synthesis coupled electron transport"/>
    <property type="evidence" value="ECO:0007669"/>
    <property type="project" value="TreeGrafter"/>
</dbReference>
<evidence type="ECO:0000256" key="4">
    <source>
        <dbReference type="ARBA" id="ARBA00022475"/>
    </source>
</evidence>
<dbReference type="RefSeq" id="WP_138576167.1">
    <property type="nucleotide sequence ID" value="NZ_CP040820.1"/>
</dbReference>
<evidence type="ECO:0000313" key="18">
    <source>
        <dbReference type="EMBL" id="QDL94386.1"/>
    </source>
</evidence>
<dbReference type="PANTHER" id="PTHR22888">
    <property type="entry name" value="CYTOCHROME C OXIDASE, SUBUNIT II"/>
    <property type="match status" value="1"/>
</dbReference>
<comment type="similarity">
    <text evidence="2 14">Belongs to the cytochrome c oxidase subunit 2 family.</text>
</comment>
<geneLocation type="plasmid" evidence="19">
    <name>pd4m1b</name>
</geneLocation>
<dbReference type="GO" id="GO:0009486">
    <property type="term" value="F:cytochrome bo3 ubiquinol oxidase activity"/>
    <property type="evidence" value="ECO:0007669"/>
    <property type="project" value="InterPro"/>
</dbReference>
<evidence type="ECO:0000256" key="5">
    <source>
        <dbReference type="ARBA" id="ARBA00022660"/>
    </source>
</evidence>
<evidence type="ECO:0000256" key="13">
    <source>
        <dbReference type="ARBA" id="ARBA00023288"/>
    </source>
</evidence>
<dbReference type="GO" id="GO:0004129">
    <property type="term" value="F:cytochrome-c oxidase activity"/>
    <property type="evidence" value="ECO:0007669"/>
    <property type="project" value="UniProtKB-UniRule"/>
</dbReference>
<evidence type="ECO:0000256" key="14">
    <source>
        <dbReference type="PIRNR" id="PIRNR000292"/>
    </source>
</evidence>
<name>A0A5B8FZP6_9RHOB</name>
<dbReference type="GO" id="GO:0005507">
    <property type="term" value="F:copper ion binding"/>
    <property type="evidence" value="ECO:0007669"/>
    <property type="project" value="InterPro"/>
</dbReference>
<dbReference type="GO" id="GO:0005886">
    <property type="term" value="C:plasma membrane"/>
    <property type="evidence" value="ECO:0007669"/>
    <property type="project" value="UniProtKB-SubCell"/>
</dbReference>
<keyword evidence="11 14" id="KW-0472">Membrane</keyword>
<evidence type="ECO:0000259" key="16">
    <source>
        <dbReference type="PROSITE" id="PS50857"/>
    </source>
</evidence>
<evidence type="ECO:0000313" key="19">
    <source>
        <dbReference type="Proteomes" id="UP000305888"/>
    </source>
</evidence>
<gene>
    <name evidence="18" type="primary">cyoA</name>
    <name evidence="18" type="ORF">FDP22_21170</name>
</gene>
<dbReference type="NCBIfam" id="TIGR01433">
    <property type="entry name" value="CyoA"/>
    <property type="match status" value="1"/>
</dbReference>
<keyword evidence="8 14" id="KW-0249">Electron transport</keyword>
<dbReference type="InterPro" id="IPR011759">
    <property type="entry name" value="Cyt_c_oxidase_su2_TM_dom"/>
</dbReference>
<comment type="subcellular location">
    <subcellularLocation>
        <location evidence="1">Cell membrane</location>
        <topology evidence="1">Multi-pass membrane protein</topology>
    </subcellularLocation>
</comment>
<keyword evidence="7" id="KW-0732">Signal</keyword>
<evidence type="ECO:0000256" key="10">
    <source>
        <dbReference type="ARBA" id="ARBA00023002"/>
    </source>
</evidence>
<organism evidence="18 19">
    <name type="scientific">Paroceanicella profunda</name>
    <dbReference type="NCBI Taxonomy" id="2579971"/>
    <lineage>
        <taxon>Bacteria</taxon>
        <taxon>Pseudomonadati</taxon>
        <taxon>Pseudomonadota</taxon>
        <taxon>Alphaproteobacteria</taxon>
        <taxon>Rhodobacterales</taxon>
        <taxon>Paracoccaceae</taxon>
        <taxon>Paroceanicella</taxon>
    </lineage>
</organism>
<dbReference type="InterPro" id="IPR036257">
    <property type="entry name" value="Cyt_c_oxidase_su2_TM_sf"/>
</dbReference>
<feature type="transmembrane region" description="Helical" evidence="15">
    <location>
        <begin position="84"/>
        <end position="104"/>
    </location>
</feature>
<dbReference type="KEGG" id="ppru:FDP22_21170"/>
<keyword evidence="6 15" id="KW-0812">Transmembrane</keyword>
<dbReference type="InterPro" id="IPR034227">
    <property type="entry name" value="CuRO_UO_II"/>
</dbReference>
<dbReference type="Gene3D" id="1.10.287.90">
    <property type="match status" value="1"/>
</dbReference>
<dbReference type="Pfam" id="PF00116">
    <property type="entry name" value="COX2"/>
    <property type="match status" value="1"/>
</dbReference>